<feature type="transmembrane region" description="Helical" evidence="1">
    <location>
        <begin position="32"/>
        <end position="57"/>
    </location>
</feature>
<keyword evidence="1" id="KW-0472">Membrane</keyword>
<gene>
    <name evidence="2" type="ORF">BKA08_002157</name>
</gene>
<sequence length="218" mass="22568">MSTLRRPSGRGAGAGPGWEGAALRWLAYPANLAFAGIAGFVIALGVVTWLCAAVALVRALQRWLEDDLDTVFTTTFRELAATWRRTLPLSVAATVVVALVVADVVFLATRSSPWAVLLLAALVPLAALGALVVAHLPAAAALARDGSARQWLRLALGLVVTAPARSAGVLVVLVTWVALCTVLPTLVPVLGLSVPGLAALVAARRTVERHGSLLGRPA</sequence>
<organism evidence="2 3">
    <name type="scientific">Nocardioides marinisabuli</name>
    <dbReference type="NCBI Taxonomy" id="419476"/>
    <lineage>
        <taxon>Bacteria</taxon>
        <taxon>Bacillati</taxon>
        <taxon>Actinomycetota</taxon>
        <taxon>Actinomycetes</taxon>
        <taxon>Propionibacteriales</taxon>
        <taxon>Nocardioidaceae</taxon>
        <taxon>Nocardioides</taxon>
    </lineage>
</organism>
<feature type="transmembrane region" description="Helical" evidence="1">
    <location>
        <begin position="114"/>
        <end position="142"/>
    </location>
</feature>
<keyword evidence="3" id="KW-1185">Reference proteome</keyword>
<dbReference type="EMBL" id="JACCBE010000001">
    <property type="protein sequence ID" value="NYD57919.1"/>
    <property type="molecule type" value="Genomic_DNA"/>
</dbReference>
<name>A0A7Y9F1R3_9ACTN</name>
<evidence type="ECO:0000313" key="2">
    <source>
        <dbReference type="EMBL" id="NYD57919.1"/>
    </source>
</evidence>
<reference evidence="2 3" key="1">
    <citation type="submission" date="2020-07" db="EMBL/GenBank/DDBJ databases">
        <title>Sequencing the genomes of 1000 actinobacteria strains.</title>
        <authorList>
            <person name="Klenk H.-P."/>
        </authorList>
    </citation>
    <scope>NUCLEOTIDE SEQUENCE [LARGE SCALE GENOMIC DNA]</scope>
    <source>
        <strain evidence="2 3">DSM 18965</strain>
    </source>
</reference>
<dbReference type="Proteomes" id="UP000516957">
    <property type="component" value="Unassembled WGS sequence"/>
</dbReference>
<proteinExistence type="predicted"/>
<dbReference type="RefSeq" id="WP_179615608.1">
    <property type="nucleotide sequence ID" value="NZ_CP059163.1"/>
</dbReference>
<dbReference type="AlphaFoldDB" id="A0A7Y9F1R3"/>
<keyword evidence="1" id="KW-0812">Transmembrane</keyword>
<protein>
    <submittedName>
        <fullName evidence="2">Putative membrane protein YesL</fullName>
    </submittedName>
</protein>
<feature type="transmembrane region" description="Helical" evidence="1">
    <location>
        <begin position="87"/>
        <end position="108"/>
    </location>
</feature>
<feature type="transmembrane region" description="Helical" evidence="1">
    <location>
        <begin position="185"/>
        <end position="203"/>
    </location>
</feature>
<keyword evidence="1" id="KW-1133">Transmembrane helix</keyword>
<feature type="transmembrane region" description="Helical" evidence="1">
    <location>
        <begin position="154"/>
        <end position="179"/>
    </location>
</feature>
<comment type="caution">
    <text evidence="2">The sequence shown here is derived from an EMBL/GenBank/DDBJ whole genome shotgun (WGS) entry which is preliminary data.</text>
</comment>
<evidence type="ECO:0000256" key="1">
    <source>
        <dbReference type="SAM" id="Phobius"/>
    </source>
</evidence>
<evidence type="ECO:0000313" key="3">
    <source>
        <dbReference type="Proteomes" id="UP000516957"/>
    </source>
</evidence>
<accession>A0A7Y9F1R3</accession>